<organism evidence="1">
    <name type="scientific">Tanacetum cinerariifolium</name>
    <name type="common">Dalmatian daisy</name>
    <name type="synonym">Chrysanthemum cinerariifolium</name>
    <dbReference type="NCBI Taxonomy" id="118510"/>
    <lineage>
        <taxon>Eukaryota</taxon>
        <taxon>Viridiplantae</taxon>
        <taxon>Streptophyta</taxon>
        <taxon>Embryophyta</taxon>
        <taxon>Tracheophyta</taxon>
        <taxon>Spermatophyta</taxon>
        <taxon>Magnoliopsida</taxon>
        <taxon>eudicotyledons</taxon>
        <taxon>Gunneridae</taxon>
        <taxon>Pentapetalae</taxon>
        <taxon>asterids</taxon>
        <taxon>campanulids</taxon>
        <taxon>Asterales</taxon>
        <taxon>Asteraceae</taxon>
        <taxon>Asteroideae</taxon>
        <taxon>Anthemideae</taxon>
        <taxon>Anthemidinae</taxon>
        <taxon>Tanacetum</taxon>
    </lineage>
</organism>
<sequence length="68" mass="7544">TQNIASVSSQTTDGTNDQVSVVASVSASSEKIPVFALPNVDTLNVDDLEEMDLKWKMDMLTVRERRFL</sequence>
<evidence type="ECO:0000313" key="1">
    <source>
        <dbReference type="EMBL" id="GFD05006.1"/>
    </source>
</evidence>
<protein>
    <submittedName>
        <fullName evidence="1">Uncharacterized protein</fullName>
    </submittedName>
</protein>
<comment type="caution">
    <text evidence="1">The sequence shown here is derived from an EMBL/GenBank/DDBJ whole genome shotgun (WGS) entry which is preliminary data.</text>
</comment>
<feature type="non-terminal residue" evidence="1">
    <location>
        <position position="1"/>
    </location>
</feature>
<dbReference type="AlphaFoldDB" id="A0A699T7Q6"/>
<accession>A0A699T7Q6</accession>
<proteinExistence type="predicted"/>
<gene>
    <name evidence="1" type="ORF">Tci_876975</name>
</gene>
<reference evidence="1" key="1">
    <citation type="journal article" date="2019" name="Sci. Rep.">
        <title>Draft genome of Tanacetum cinerariifolium, the natural source of mosquito coil.</title>
        <authorList>
            <person name="Yamashiro T."/>
            <person name="Shiraishi A."/>
            <person name="Satake H."/>
            <person name="Nakayama K."/>
        </authorList>
    </citation>
    <scope>NUCLEOTIDE SEQUENCE</scope>
</reference>
<dbReference type="EMBL" id="BKCJ011215401">
    <property type="protein sequence ID" value="GFD05006.1"/>
    <property type="molecule type" value="Genomic_DNA"/>
</dbReference>
<name>A0A699T7Q6_TANCI</name>